<dbReference type="EMBL" id="JH719495">
    <property type="protein sequence ID" value="EJF55858.1"/>
    <property type="molecule type" value="Genomic_DNA"/>
</dbReference>
<dbReference type="GeneID" id="18836207"/>
<organism evidence="1 2">
    <name type="scientific">Dichomitus squalens (strain LYAD-421)</name>
    <name type="common">Western red white-rot fungus</name>
    <dbReference type="NCBI Taxonomy" id="732165"/>
    <lineage>
        <taxon>Eukaryota</taxon>
        <taxon>Fungi</taxon>
        <taxon>Dikarya</taxon>
        <taxon>Basidiomycota</taxon>
        <taxon>Agaricomycotina</taxon>
        <taxon>Agaricomycetes</taxon>
        <taxon>Polyporales</taxon>
        <taxon>Polyporaceae</taxon>
        <taxon>Dichomitus</taxon>
    </lineage>
</organism>
<sequence length="116" mass="12837">SPSHLDIATNFPLSTTLYQVYFPEAQSYFVLIPFTLTRGSRVCPGDVTEGGHRQGKLVRKPDHGLDVLISPSRILVGRVLRRHQAQADERKLLHALNGSAHPSRLRGSFPSVALQI</sequence>
<reference evidence="1 2" key="1">
    <citation type="journal article" date="2012" name="Science">
        <title>The Paleozoic origin of enzymatic lignin decomposition reconstructed from 31 fungal genomes.</title>
        <authorList>
            <person name="Floudas D."/>
            <person name="Binder M."/>
            <person name="Riley R."/>
            <person name="Barry K."/>
            <person name="Blanchette R.A."/>
            <person name="Henrissat B."/>
            <person name="Martinez A.T."/>
            <person name="Otillar R."/>
            <person name="Spatafora J.W."/>
            <person name="Yadav J.S."/>
            <person name="Aerts A."/>
            <person name="Benoit I."/>
            <person name="Boyd A."/>
            <person name="Carlson A."/>
            <person name="Copeland A."/>
            <person name="Coutinho P.M."/>
            <person name="de Vries R.P."/>
            <person name="Ferreira P."/>
            <person name="Findley K."/>
            <person name="Foster B."/>
            <person name="Gaskell J."/>
            <person name="Glotzer D."/>
            <person name="Gorecki P."/>
            <person name="Heitman J."/>
            <person name="Hesse C."/>
            <person name="Hori C."/>
            <person name="Igarashi K."/>
            <person name="Jurgens J.A."/>
            <person name="Kallen N."/>
            <person name="Kersten P."/>
            <person name="Kohler A."/>
            <person name="Kuees U."/>
            <person name="Kumar T.K.A."/>
            <person name="Kuo A."/>
            <person name="LaButti K."/>
            <person name="Larrondo L.F."/>
            <person name="Lindquist E."/>
            <person name="Ling A."/>
            <person name="Lombard V."/>
            <person name="Lucas S."/>
            <person name="Lundell T."/>
            <person name="Martin R."/>
            <person name="McLaughlin D.J."/>
            <person name="Morgenstern I."/>
            <person name="Morin E."/>
            <person name="Murat C."/>
            <person name="Nagy L.G."/>
            <person name="Nolan M."/>
            <person name="Ohm R.A."/>
            <person name="Patyshakuliyeva A."/>
            <person name="Rokas A."/>
            <person name="Ruiz-Duenas F.J."/>
            <person name="Sabat G."/>
            <person name="Salamov A."/>
            <person name="Samejima M."/>
            <person name="Schmutz J."/>
            <person name="Slot J.C."/>
            <person name="St John F."/>
            <person name="Stenlid J."/>
            <person name="Sun H."/>
            <person name="Sun S."/>
            <person name="Syed K."/>
            <person name="Tsang A."/>
            <person name="Wiebenga A."/>
            <person name="Young D."/>
            <person name="Pisabarro A."/>
            <person name="Eastwood D.C."/>
            <person name="Martin F."/>
            <person name="Cullen D."/>
            <person name="Grigoriev I.V."/>
            <person name="Hibbett D.S."/>
        </authorList>
    </citation>
    <scope>NUCLEOTIDE SEQUENCE [LARGE SCALE GENOMIC DNA]</scope>
    <source>
        <strain evidence="1 2">LYAD-421 SS1</strain>
    </source>
</reference>
<protein>
    <submittedName>
        <fullName evidence="1">Uncharacterized protein</fullName>
    </submittedName>
</protein>
<proteinExistence type="predicted"/>
<dbReference type="KEGG" id="dsq:DICSQDRAFT_141736"/>
<gene>
    <name evidence="1" type="ORF">DICSQDRAFT_141736</name>
</gene>
<name>R7SJ04_DICSQ</name>
<dbReference type="HOGENOM" id="CLU_2102660_0_0_1"/>
<feature type="non-terminal residue" evidence="1">
    <location>
        <position position="1"/>
    </location>
</feature>
<dbReference type="AlphaFoldDB" id="R7SJ04"/>
<evidence type="ECO:0000313" key="1">
    <source>
        <dbReference type="EMBL" id="EJF55858.1"/>
    </source>
</evidence>
<evidence type="ECO:0000313" key="2">
    <source>
        <dbReference type="Proteomes" id="UP000053319"/>
    </source>
</evidence>
<dbReference type="RefSeq" id="XP_007371423.1">
    <property type="nucleotide sequence ID" value="XM_007371361.1"/>
</dbReference>
<dbReference type="Proteomes" id="UP000053319">
    <property type="component" value="Unassembled WGS sequence"/>
</dbReference>
<accession>R7SJ04</accession>